<dbReference type="InterPro" id="IPR019414">
    <property type="entry name" value="Rtp1_C2"/>
</dbReference>
<dbReference type="Gene3D" id="1.25.10.10">
    <property type="entry name" value="Leucine-rich Repeat Variant"/>
    <property type="match status" value="1"/>
</dbReference>
<keyword evidence="7" id="KW-1185">Reference proteome</keyword>
<dbReference type="OrthoDB" id="39591at2759"/>
<evidence type="ECO:0000313" key="7">
    <source>
        <dbReference type="Proteomes" id="UP001152888"/>
    </source>
</evidence>
<evidence type="ECO:0000313" key="6">
    <source>
        <dbReference type="EMBL" id="CAH1985968.1"/>
    </source>
</evidence>
<proteinExistence type="inferred from homology"/>
<dbReference type="InterPro" id="IPR039600">
    <property type="entry name" value="TANGO6/Rtp1"/>
</dbReference>
<evidence type="ECO:0000259" key="5">
    <source>
        <dbReference type="Pfam" id="PF25267"/>
    </source>
</evidence>
<dbReference type="PROSITE" id="PS50817">
    <property type="entry name" value="INTEIN_N_TER"/>
    <property type="match status" value="1"/>
</dbReference>
<dbReference type="InterPro" id="IPR019451">
    <property type="entry name" value="Rtp1_C1"/>
</dbReference>
<evidence type="ECO:0000259" key="4">
    <source>
        <dbReference type="Pfam" id="PF23565"/>
    </source>
</evidence>
<dbReference type="SUPFAM" id="SSF48371">
    <property type="entry name" value="ARM repeat"/>
    <property type="match status" value="1"/>
</dbReference>
<gene>
    <name evidence="6" type="ORF">ACAOBT_LOCUS16967</name>
</gene>
<evidence type="ECO:0000259" key="2">
    <source>
        <dbReference type="Pfam" id="PF10304"/>
    </source>
</evidence>
<dbReference type="Pfam" id="PF10304">
    <property type="entry name" value="RTP1_C2"/>
    <property type="match status" value="1"/>
</dbReference>
<feature type="domain" description="RNA polymerase II assembly factor Rtp1 C-terminal" evidence="2">
    <location>
        <begin position="869"/>
        <end position="901"/>
    </location>
</feature>
<feature type="domain" description="TANGO6 N-terminal" evidence="5">
    <location>
        <begin position="86"/>
        <end position="219"/>
    </location>
</feature>
<dbReference type="Pfam" id="PF25267">
    <property type="entry name" value="TANGO6_N"/>
    <property type="match status" value="1"/>
</dbReference>
<feature type="domain" description="TANGO6 HEAT repeat" evidence="4">
    <location>
        <begin position="252"/>
        <end position="506"/>
    </location>
</feature>
<dbReference type="InterPro" id="IPR057407">
    <property type="entry name" value="HEAT_TANGO6"/>
</dbReference>
<dbReference type="Pfam" id="PF23565">
    <property type="entry name" value="ARM_TANGO6"/>
    <property type="match status" value="1"/>
</dbReference>
<feature type="domain" description="RNA polymerase II assembly factor Rtp1 C-terminal" evidence="3">
    <location>
        <begin position="664"/>
        <end position="777"/>
    </location>
</feature>
<comment type="similarity">
    <text evidence="1">Belongs to the Tango6 family.</text>
</comment>
<dbReference type="InterPro" id="IPR016024">
    <property type="entry name" value="ARM-type_fold"/>
</dbReference>
<evidence type="ECO:0000256" key="1">
    <source>
        <dbReference type="ARBA" id="ARBA00005724"/>
    </source>
</evidence>
<organism evidence="6 7">
    <name type="scientific">Acanthoscelides obtectus</name>
    <name type="common">Bean weevil</name>
    <name type="synonym">Bruchus obtectus</name>
    <dbReference type="NCBI Taxonomy" id="200917"/>
    <lineage>
        <taxon>Eukaryota</taxon>
        <taxon>Metazoa</taxon>
        <taxon>Ecdysozoa</taxon>
        <taxon>Arthropoda</taxon>
        <taxon>Hexapoda</taxon>
        <taxon>Insecta</taxon>
        <taxon>Pterygota</taxon>
        <taxon>Neoptera</taxon>
        <taxon>Endopterygota</taxon>
        <taxon>Coleoptera</taxon>
        <taxon>Polyphaga</taxon>
        <taxon>Cucujiformia</taxon>
        <taxon>Chrysomeloidea</taxon>
        <taxon>Chrysomelidae</taxon>
        <taxon>Bruchinae</taxon>
        <taxon>Bruchini</taxon>
        <taxon>Acanthoscelides</taxon>
    </lineage>
</organism>
<dbReference type="EMBL" id="CAKOFQ010006988">
    <property type="protein sequence ID" value="CAH1985968.1"/>
    <property type="molecule type" value="Genomic_DNA"/>
</dbReference>
<evidence type="ECO:0000259" key="3">
    <source>
        <dbReference type="Pfam" id="PF10363"/>
    </source>
</evidence>
<name>A0A9P0L1Q8_ACAOB</name>
<dbReference type="Proteomes" id="UP001152888">
    <property type="component" value="Unassembled WGS sequence"/>
</dbReference>
<protein>
    <recommendedName>
        <fullName evidence="8">Transport and Golgi organization protein 6 homolog</fullName>
    </recommendedName>
</protein>
<dbReference type="GO" id="GO:0009306">
    <property type="term" value="P:protein secretion"/>
    <property type="evidence" value="ECO:0007669"/>
    <property type="project" value="TreeGrafter"/>
</dbReference>
<reference evidence="6" key="1">
    <citation type="submission" date="2022-03" db="EMBL/GenBank/DDBJ databases">
        <authorList>
            <person name="Sayadi A."/>
        </authorList>
    </citation>
    <scope>NUCLEOTIDE SEQUENCE</scope>
</reference>
<evidence type="ECO:0008006" key="8">
    <source>
        <dbReference type="Google" id="ProtNLM"/>
    </source>
</evidence>
<dbReference type="GO" id="GO:0016539">
    <property type="term" value="P:intein-mediated protein splicing"/>
    <property type="evidence" value="ECO:0007669"/>
    <property type="project" value="InterPro"/>
</dbReference>
<dbReference type="PANTHER" id="PTHR20959">
    <property type="entry name" value="TRANSPORT AND GOLGI ORGANIZATION PROTEIN 6 FAMILY MEMBER"/>
    <property type="match status" value="1"/>
</dbReference>
<comment type="caution">
    <text evidence="6">The sequence shown here is derived from an EMBL/GenBank/DDBJ whole genome shotgun (WGS) entry which is preliminary data.</text>
</comment>
<accession>A0A9P0L1Q8</accession>
<sequence>MERNKLVNFLCYLNSVGYKGNHHYDEHLISRFEEICGKLSCNLDGIMSSLHSISKSYSSPKLTPEWKYILLNFYMLKLFNEELEASADILSVQQRKSVKDCIRNLVTVGIASKLHPQLPFHMKISDSDQHEDFLVVYNILKCTTLGLCESLKIPNLRLLILPDSLKEILVATYQLAFCPLKKPSTDGPITAELYAQFLEDRKIFENILEQLNSNIHPLIYLKVTMVIFQANSPSWFKKSVSQTLTNALRANYGVENIATVLLDGVSDDSGQTWKIFEVFTRLIQSCKQFPDFKDNICKQLLGFLEKVTDHTLVFERIFVHCTKSFYQTDEELARDVFIRPIMSYFLYFTYSHTFSDNEDITDKMKQHVRILQSLLTESNPQCPNLPLSMLRPVLQVLFRLYCLTSDTSLELTRNELKQLLTTYLETYKDEINTIFDSFLFNIHSNDILAFRNDVALKADEGKVVVSSSDHAVLYSVSENCECTLKLLKNKQDLTVRLFVYLLSCLSDEGKYFKKANEELLNFESEVMNEFFEAKLTVYKILSELSEDKDIQKKITGNPGYVVGFVSTVIKNTLELLTREKAQTDSEAYQILFTVLIILQNLVMNSSKEEIEHYKILKADLEKICAATDDRETNNIIREILGGMIPGKGKQKITVEEKKEKTELDKALEDIYDPILPTRGHGLMTLAKLLEKKDKDALERKQFLLNLFQQNLKNEDSYIYLSAIGGLAALADVFPDTVLNVLCEEYSDTSKKYNDDGHEVRMKLGETLVRVTKILGDMAPKYKPLLLNTFLAGAKDDDDLVRTSSLSNLGEICRVLGYKLGTIITEVLVCVHAIISTDKSPQARRAAVTVLRQLFIGLDTGMIEFLKEEILPIYRTLKAIYSDDKDDVMRLQAQLALEELNENVKNFVFPNPQLSDRKVVVLKSLKKDSDDWE</sequence>
<dbReference type="AlphaFoldDB" id="A0A9P0L1Q8"/>
<dbReference type="PANTHER" id="PTHR20959:SF1">
    <property type="entry name" value="TRANSPORT AND GOLGI ORGANIZATION PROTEIN 6 HOMOLOG"/>
    <property type="match status" value="1"/>
</dbReference>
<dbReference type="InterPro" id="IPR057347">
    <property type="entry name" value="TANGO6_N"/>
</dbReference>
<dbReference type="InterPro" id="IPR006141">
    <property type="entry name" value="Intein_N"/>
</dbReference>
<dbReference type="Pfam" id="PF10363">
    <property type="entry name" value="RTP1_C1"/>
    <property type="match status" value="1"/>
</dbReference>
<dbReference type="InterPro" id="IPR011989">
    <property type="entry name" value="ARM-like"/>
</dbReference>